<dbReference type="InterPro" id="IPR050772">
    <property type="entry name" value="Hydratase-Decarb/MhpD_sf"/>
</dbReference>
<dbReference type="KEGG" id="shh:ShL2_02366"/>
<sequence>MSQANKEVSNALFQAYISKEPIEFVSKTYNLTEPEAYKTQDDLIHQIQAEKNVPVKGYKVSMTSAATQAIANTNEPAYGTILSHQVVENGHGVSLTTLFAPLLEPEIIFELTADLPEDADTQTILESVKIAPGIEIPDARYKDWFPNFTLGDLISDNTATGLIVVGERITPLDYEAFADINLKLFKDDNQIETGHSSEVLGNPIESVKWLNKKLHSHGKSLKRGQFISSGTFISPLNLEEGTYTADYDRVGSVTVKVID</sequence>
<dbReference type="GO" id="GO:0005737">
    <property type="term" value="C:cytoplasm"/>
    <property type="evidence" value="ECO:0007669"/>
    <property type="project" value="TreeGrafter"/>
</dbReference>
<evidence type="ECO:0000313" key="2">
    <source>
        <dbReference type="Proteomes" id="UP000238153"/>
    </source>
</evidence>
<reference evidence="1 2" key="1">
    <citation type="submission" date="2017-11" db="EMBL/GenBank/DDBJ databases">
        <authorList>
            <person name="Founou R.C."/>
            <person name="Founou L."/>
            <person name="Allam M."/>
            <person name="Ismail A."/>
            <person name="Essack S.Y."/>
        </authorList>
    </citation>
    <scope>NUCLEOTIDE SEQUENCE [LARGE SCALE GENOMIC DNA]</scope>
    <source>
        <strain evidence="1 2">G811N2B1</strain>
    </source>
</reference>
<protein>
    <submittedName>
        <fullName evidence="1">2-keto-4-pentenoate hydratase</fullName>
    </submittedName>
</protein>
<dbReference type="SUPFAM" id="SSF56529">
    <property type="entry name" value="FAH"/>
    <property type="match status" value="1"/>
</dbReference>
<dbReference type="GeneID" id="93781825"/>
<dbReference type="STRING" id="1283.ShL2_02366"/>
<dbReference type="AlphaFoldDB" id="A0A2A1K9F5"/>
<dbReference type="GO" id="GO:0008684">
    <property type="term" value="F:2-oxopent-4-enoate hydratase activity"/>
    <property type="evidence" value="ECO:0007669"/>
    <property type="project" value="TreeGrafter"/>
</dbReference>
<dbReference type="InterPro" id="IPR036663">
    <property type="entry name" value="Fumarylacetoacetase_C_sf"/>
</dbReference>
<comment type="caution">
    <text evidence="1">The sequence shown here is derived from an EMBL/GenBank/DDBJ whole genome shotgun (WGS) entry which is preliminary data.</text>
</comment>
<proteinExistence type="predicted"/>
<gene>
    <name evidence="1" type="ORF">CV019_11255</name>
</gene>
<evidence type="ECO:0000313" key="1">
    <source>
        <dbReference type="EMBL" id="PPJ72276.1"/>
    </source>
</evidence>
<dbReference type="EMBL" id="PGWX01000379">
    <property type="protein sequence ID" value="PPJ72276.1"/>
    <property type="molecule type" value="Genomic_DNA"/>
</dbReference>
<dbReference type="PANTHER" id="PTHR30143">
    <property type="entry name" value="ACID HYDRATASE"/>
    <property type="match status" value="1"/>
</dbReference>
<dbReference type="Proteomes" id="UP000238153">
    <property type="component" value="Unassembled WGS sequence"/>
</dbReference>
<dbReference type="PANTHER" id="PTHR30143:SF0">
    <property type="entry name" value="2-KETO-4-PENTENOATE HYDRATASE"/>
    <property type="match status" value="1"/>
</dbReference>
<accession>A0A2A1K9F5</accession>
<dbReference type="RefSeq" id="WP_016931189.1">
    <property type="nucleotide sequence ID" value="NZ_BKAY01000018.1"/>
</dbReference>
<name>A0A2A1K9F5_STAHA</name>
<dbReference type="Gene3D" id="3.90.850.10">
    <property type="entry name" value="Fumarylacetoacetase-like, C-terminal domain"/>
    <property type="match status" value="1"/>
</dbReference>
<organism evidence="1 2">
    <name type="scientific">Staphylococcus haemolyticus</name>
    <dbReference type="NCBI Taxonomy" id="1283"/>
    <lineage>
        <taxon>Bacteria</taxon>
        <taxon>Bacillati</taxon>
        <taxon>Bacillota</taxon>
        <taxon>Bacilli</taxon>
        <taxon>Bacillales</taxon>
        <taxon>Staphylococcaceae</taxon>
        <taxon>Staphylococcus</taxon>
    </lineage>
</organism>